<proteinExistence type="predicted"/>
<evidence type="ECO:0000313" key="3">
    <source>
        <dbReference type="Proteomes" id="UP000812961"/>
    </source>
</evidence>
<dbReference type="EMBL" id="JAICCF010000001">
    <property type="protein sequence ID" value="MBW8682710.1"/>
    <property type="molecule type" value="Genomic_DNA"/>
</dbReference>
<dbReference type="RefSeq" id="WP_220247950.1">
    <property type="nucleotide sequence ID" value="NZ_JAICCF010000001.1"/>
</dbReference>
<keyword evidence="1" id="KW-0472">Membrane</keyword>
<keyword evidence="1" id="KW-1133">Transmembrane helix</keyword>
<evidence type="ECO:0000256" key="1">
    <source>
        <dbReference type="SAM" id="Phobius"/>
    </source>
</evidence>
<feature type="transmembrane region" description="Helical" evidence="1">
    <location>
        <begin position="66"/>
        <end position="86"/>
    </location>
</feature>
<protein>
    <submittedName>
        <fullName evidence="2">Uncharacterized protein</fullName>
    </submittedName>
</protein>
<organism evidence="2 3">
    <name type="scientific">Chitinophaga rhizophila</name>
    <dbReference type="NCBI Taxonomy" id="2866212"/>
    <lineage>
        <taxon>Bacteria</taxon>
        <taxon>Pseudomonadati</taxon>
        <taxon>Bacteroidota</taxon>
        <taxon>Chitinophagia</taxon>
        <taxon>Chitinophagales</taxon>
        <taxon>Chitinophagaceae</taxon>
        <taxon>Chitinophaga</taxon>
    </lineage>
</organism>
<feature type="transmembrane region" description="Helical" evidence="1">
    <location>
        <begin position="119"/>
        <end position="138"/>
    </location>
</feature>
<evidence type="ECO:0000313" key="2">
    <source>
        <dbReference type="EMBL" id="MBW8682710.1"/>
    </source>
</evidence>
<feature type="transmembrane region" description="Helical" evidence="1">
    <location>
        <begin position="144"/>
        <end position="165"/>
    </location>
</feature>
<comment type="caution">
    <text evidence="2">The sequence shown here is derived from an EMBL/GenBank/DDBJ whole genome shotgun (WGS) entry which is preliminary data.</text>
</comment>
<dbReference type="Proteomes" id="UP000812961">
    <property type="component" value="Unassembled WGS sequence"/>
</dbReference>
<accession>A0ABS7G5X5</accession>
<keyword evidence="3" id="KW-1185">Reference proteome</keyword>
<gene>
    <name evidence="2" type="ORF">K1Y79_00065</name>
</gene>
<reference evidence="2 3" key="1">
    <citation type="submission" date="2021-08" db="EMBL/GenBank/DDBJ databases">
        <title>The genome sequence of Chitinophaga sp. B61.</title>
        <authorList>
            <person name="Zhang X."/>
        </authorList>
    </citation>
    <scope>NUCLEOTIDE SEQUENCE [LARGE SCALE GENOMIC DNA]</scope>
    <source>
        <strain evidence="2 3">B61</strain>
    </source>
</reference>
<feature type="transmembrane region" description="Helical" evidence="1">
    <location>
        <begin position="40"/>
        <end position="60"/>
    </location>
</feature>
<name>A0ABS7G5X5_9BACT</name>
<keyword evidence="1" id="KW-0812">Transmembrane</keyword>
<sequence length="183" mass="20842">MQNDPLMAMWDNIGKQPADQEKLKSMIAERTYPVRRKIRLQMIIEITGFALLLLVYYDFFDGHQKPLYGNVALVSGLLLAISYNIVGYRLAGKSVPLSSITTSLEQSLNDLRRYSRLSILIRILTAVCLLTFFCSVIIFTTGKYLLLIAIVLVFANQIFLLSRLWSNRIARLKATFSELTSEL</sequence>